<dbReference type="AlphaFoldDB" id="D8RHN8"/>
<evidence type="ECO:0000256" key="7">
    <source>
        <dbReference type="ARBA" id="ARBA00022989"/>
    </source>
</evidence>
<evidence type="ECO:0000256" key="2">
    <source>
        <dbReference type="ARBA" id="ARBA00022475"/>
    </source>
</evidence>
<comment type="subcellular location">
    <subcellularLocation>
        <location evidence="1">Cell membrane</location>
        <topology evidence="1">Single-pass type I membrane protein</topology>
    </subcellularLocation>
</comment>
<dbReference type="GO" id="GO:0005886">
    <property type="term" value="C:plasma membrane"/>
    <property type="evidence" value="ECO:0007669"/>
    <property type="project" value="UniProtKB-SubCell"/>
</dbReference>
<dbReference type="InterPro" id="IPR000719">
    <property type="entry name" value="Prot_kinase_dom"/>
</dbReference>
<feature type="domain" description="Protein kinase" evidence="11">
    <location>
        <begin position="15"/>
        <end position="273"/>
    </location>
</feature>
<reference evidence="12 13" key="1">
    <citation type="journal article" date="2011" name="Science">
        <title>The Selaginella genome identifies genetic changes associated with the evolution of vascular plants.</title>
        <authorList>
            <person name="Banks J.A."/>
            <person name="Nishiyama T."/>
            <person name="Hasebe M."/>
            <person name="Bowman J.L."/>
            <person name="Gribskov M."/>
            <person name="dePamphilis C."/>
            <person name="Albert V.A."/>
            <person name="Aono N."/>
            <person name="Aoyama T."/>
            <person name="Ambrose B.A."/>
            <person name="Ashton N.W."/>
            <person name="Axtell M.J."/>
            <person name="Barker E."/>
            <person name="Barker M.S."/>
            <person name="Bennetzen J.L."/>
            <person name="Bonawitz N.D."/>
            <person name="Chapple C."/>
            <person name="Cheng C."/>
            <person name="Correa L.G."/>
            <person name="Dacre M."/>
            <person name="DeBarry J."/>
            <person name="Dreyer I."/>
            <person name="Elias M."/>
            <person name="Engstrom E.M."/>
            <person name="Estelle M."/>
            <person name="Feng L."/>
            <person name="Finet C."/>
            <person name="Floyd S.K."/>
            <person name="Frommer W.B."/>
            <person name="Fujita T."/>
            <person name="Gramzow L."/>
            <person name="Gutensohn M."/>
            <person name="Harholt J."/>
            <person name="Hattori M."/>
            <person name="Heyl A."/>
            <person name="Hirai T."/>
            <person name="Hiwatashi Y."/>
            <person name="Ishikawa M."/>
            <person name="Iwata M."/>
            <person name="Karol K.G."/>
            <person name="Koehler B."/>
            <person name="Kolukisaoglu U."/>
            <person name="Kubo M."/>
            <person name="Kurata T."/>
            <person name="Lalonde S."/>
            <person name="Li K."/>
            <person name="Li Y."/>
            <person name="Litt A."/>
            <person name="Lyons E."/>
            <person name="Manning G."/>
            <person name="Maruyama T."/>
            <person name="Michael T.P."/>
            <person name="Mikami K."/>
            <person name="Miyazaki S."/>
            <person name="Morinaga S."/>
            <person name="Murata T."/>
            <person name="Mueller-Roeber B."/>
            <person name="Nelson D.R."/>
            <person name="Obara M."/>
            <person name="Oguri Y."/>
            <person name="Olmstead R.G."/>
            <person name="Onodera N."/>
            <person name="Petersen B.L."/>
            <person name="Pils B."/>
            <person name="Prigge M."/>
            <person name="Rensing S.A."/>
            <person name="Riano-Pachon D.M."/>
            <person name="Roberts A.W."/>
            <person name="Sato Y."/>
            <person name="Scheller H.V."/>
            <person name="Schulz B."/>
            <person name="Schulz C."/>
            <person name="Shakirov E.V."/>
            <person name="Shibagaki N."/>
            <person name="Shinohara N."/>
            <person name="Shippen D.E."/>
            <person name="Soerensen I."/>
            <person name="Sotooka R."/>
            <person name="Sugimoto N."/>
            <person name="Sugita M."/>
            <person name="Sumikawa N."/>
            <person name="Tanurdzic M."/>
            <person name="Theissen G."/>
            <person name="Ulvskov P."/>
            <person name="Wakazuki S."/>
            <person name="Weng J.K."/>
            <person name="Willats W.W."/>
            <person name="Wipf D."/>
            <person name="Wolf P.G."/>
            <person name="Yang L."/>
            <person name="Zimmer A.D."/>
            <person name="Zhu Q."/>
            <person name="Mitros T."/>
            <person name="Hellsten U."/>
            <person name="Loque D."/>
            <person name="Otillar R."/>
            <person name="Salamov A."/>
            <person name="Schmutz J."/>
            <person name="Shapiro H."/>
            <person name="Lindquist E."/>
            <person name="Lucas S."/>
            <person name="Rokhsar D."/>
            <person name="Grigoriev I.V."/>
        </authorList>
    </citation>
    <scope>NUCLEOTIDE SEQUENCE [LARGE SCALE GENOMIC DNA]</scope>
</reference>
<keyword evidence="6" id="KW-0067">ATP-binding</keyword>
<name>D8RHN8_SELML</name>
<evidence type="ECO:0000256" key="3">
    <source>
        <dbReference type="ARBA" id="ARBA00022692"/>
    </source>
</evidence>
<dbReference type="PROSITE" id="PS00108">
    <property type="entry name" value="PROTEIN_KINASE_ST"/>
    <property type="match status" value="1"/>
</dbReference>
<keyword evidence="8" id="KW-0472">Membrane</keyword>
<dbReference type="HOGENOM" id="CLU_000288_21_4_1"/>
<dbReference type="Gene3D" id="3.30.200.20">
    <property type="entry name" value="Phosphorylase Kinase, domain 1"/>
    <property type="match status" value="1"/>
</dbReference>
<dbReference type="Pfam" id="PF00069">
    <property type="entry name" value="Pkinase"/>
    <property type="match status" value="1"/>
</dbReference>
<dbReference type="FunFam" id="1.10.510.10:FF:000240">
    <property type="entry name" value="Lectin-domain containing receptor kinase A4.3"/>
    <property type="match status" value="1"/>
</dbReference>
<dbReference type="GO" id="GO:0002229">
    <property type="term" value="P:defense response to oomycetes"/>
    <property type="evidence" value="ECO:0007669"/>
    <property type="project" value="UniProtKB-ARBA"/>
</dbReference>
<evidence type="ECO:0000256" key="8">
    <source>
        <dbReference type="ARBA" id="ARBA00023136"/>
    </source>
</evidence>
<dbReference type="GO" id="GO:0004672">
    <property type="term" value="F:protein kinase activity"/>
    <property type="evidence" value="ECO:0000318"/>
    <property type="project" value="GO_Central"/>
</dbReference>
<dbReference type="PANTHER" id="PTHR48055:SF57">
    <property type="entry name" value="PROTEIN KINASE DOMAIN-CONTAINING PROTEIN"/>
    <property type="match status" value="1"/>
</dbReference>
<keyword evidence="2" id="KW-1003">Cell membrane</keyword>
<dbReference type="InterPro" id="IPR011009">
    <property type="entry name" value="Kinase-like_dom_sf"/>
</dbReference>
<gene>
    <name evidence="12" type="ORF">SELMODRAFT_93690</name>
</gene>
<evidence type="ECO:0000256" key="5">
    <source>
        <dbReference type="ARBA" id="ARBA00022741"/>
    </source>
</evidence>
<dbReference type="InParanoid" id="D8RHN8"/>
<keyword evidence="5" id="KW-0547">Nucleotide-binding</keyword>
<dbReference type="OMA" id="TWALMHI"/>
<dbReference type="Gramene" id="EFJ28315">
    <property type="protein sequence ID" value="EFJ28315"/>
    <property type="gene ID" value="SELMODRAFT_93690"/>
</dbReference>
<dbReference type="STRING" id="88036.D8RHN8"/>
<keyword evidence="3" id="KW-0812">Transmembrane</keyword>
<dbReference type="InterPro" id="IPR051564">
    <property type="entry name" value="LRR_receptor-like_kinase"/>
</dbReference>
<proteinExistence type="predicted"/>
<evidence type="ECO:0000313" key="12">
    <source>
        <dbReference type="EMBL" id="EFJ28315.1"/>
    </source>
</evidence>
<evidence type="ECO:0000256" key="6">
    <source>
        <dbReference type="ARBA" id="ARBA00022840"/>
    </source>
</evidence>
<dbReference type="Gene3D" id="1.10.510.10">
    <property type="entry name" value="Transferase(Phosphotransferase) domain 1"/>
    <property type="match status" value="1"/>
</dbReference>
<evidence type="ECO:0000256" key="4">
    <source>
        <dbReference type="ARBA" id="ARBA00022729"/>
    </source>
</evidence>
<dbReference type="InterPro" id="IPR008271">
    <property type="entry name" value="Ser/Thr_kinase_AS"/>
</dbReference>
<accession>D8RHN8</accession>
<dbReference type="SUPFAM" id="SSF56112">
    <property type="entry name" value="Protein kinase-like (PK-like)"/>
    <property type="match status" value="1"/>
</dbReference>
<organism evidence="13">
    <name type="scientific">Selaginella moellendorffii</name>
    <name type="common">Spikemoss</name>
    <dbReference type="NCBI Taxonomy" id="88036"/>
    <lineage>
        <taxon>Eukaryota</taxon>
        <taxon>Viridiplantae</taxon>
        <taxon>Streptophyta</taxon>
        <taxon>Embryophyta</taxon>
        <taxon>Tracheophyta</taxon>
        <taxon>Lycopodiopsida</taxon>
        <taxon>Selaginellales</taxon>
        <taxon>Selaginellaceae</taxon>
        <taxon>Selaginella</taxon>
    </lineage>
</organism>
<dbReference type="EMBL" id="GL377579">
    <property type="protein sequence ID" value="EFJ28315.1"/>
    <property type="molecule type" value="Genomic_DNA"/>
</dbReference>
<dbReference type="PROSITE" id="PS50011">
    <property type="entry name" value="PROTEIN_KINASE_DOM"/>
    <property type="match status" value="1"/>
</dbReference>
<dbReference type="GO" id="GO:0005524">
    <property type="term" value="F:ATP binding"/>
    <property type="evidence" value="ECO:0007669"/>
    <property type="project" value="UniProtKB-KW"/>
</dbReference>
<protein>
    <recommendedName>
        <fullName evidence="11">Protein kinase domain-containing protein</fullName>
    </recommendedName>
</protein>
<dbReference type="CDD" id="cd14066">
    <property type="entry name" value="STKc_IRAK"/>
    <property type="match status" value="1"/>
</dbReference>
<evidence type="ECO:0000256" key="1">
    <source>
        <dbReference type="ARBA" id="ARBA00004251"/>
    </source>
</evidence>
<keyword evidence="7" id="KW-1133">Transmembrane helix</keyword>
<dbReference type="PANTHER" id="PTHR48055">
    <property type="entry name" value="LEUCINE-RICH REPEAT RECEPTOR PROTEIN KINASE EMS1"/>
    <property type="match status" value="1"/>
</dbReference>
<keyword evidence="9" id="KW-0675">Receptor</keyword>
<dbReference type="eggNOG" id="KOG1187">
    <property type="taxonomic scope" value="Eukaryota"/>
</dbReference>
<evidence type="ECO:0000259" key="11">
    <source>
        <dbReference type="PROSITE" id="PS50011"/>
    </source>
</evidence>
<evidence type="ECO:0000313" key="13">
    <source>
        <dbReference type="Proteomes" id="UP000001514"/>
    </source>
</evidence>
<evidence type="ECO:0000256" key="10">
    <source>
        <dbReference type="ARBA" id="ARBA00023180"/>
    </source>
</evidence>
<keyword evidence="4" id="KW-0732">Signal</keyword>
<evidence type="ECO:0000256" key="9">
    <source>
        <dbReference type="ARBA" id="ARBA00023170"/>
    </source>
</evidence>
<sequence length="302" mass="33447">MSIIEGEIWSATRGFNKDNIVDKGGCSTIYRGVLRDGQTVAVKVYKLSDHTGEEQFIAEYNSLKDLRHRNIVRIIEWCSESKLKALVFKFMDNGSLEKQLHELHGSNLPWTVRMNVVQGVANALSYLHEEAASTGPIIHRDIKPANIFLDQNMEAHLGDFGIARNLRLESSMHWESKLKGSIGYVAPEYGSDGTMTTAADVYSYGIVILETLTRIRPTSGTLKDISLRSWVESHLVEGRLEDVLDPVLRQDSTAERSIDAVARIGLVCSHPIAAARPRMGQVSAILRSTIPNLVCDSPACVS</sequence>
<keyword evidence="13" id="KW-1185">Reference proteome</keyword>
<dbReference type="KEGG" id="smo:SELMODRAFT_93690"/>
<keyword evidence="10" id="KW-0325">Glycoprotein</keyword>
<dbReference type="Proteomes" id="UP000001514">
    <property type="component" value="Unassembled WGS sequence"/>
</dbReference>
<dbReference type="SMART" id="SM00220">
    <property type="entry name" value="S_TKc"/>
    <property type="match status" value="1"/>
</dbReference>